<name>A0A4Q2D3B4_9AGAR</name>
<dbReference type="Gene3D" id="1.20.5.170">
    <property type="match status" value="1"/>
</dbReference>
<dbReference type="Proteomes" id="UP000290288">
    <property type="component" value="Unassembled WGS sequence"/>
</dbReference>
<evidence type="ECO:0000256" key="1">
    <source>
        <dbReference type="SAM" id="Coils"/>
    </source>
</evidence>
<organism evidence="3 4">
    <name type="scientific">Candolleomyces aberdarensis</name>
    <dbReference type="NCBI Taxonomy" id="2316362"/>
    <lineage>
        <taxon>Eukaryota</taxon>
        <taxon>Fungi</taxon>
        <taxon>Dikarya</taxon>
        <taxon>Basidiomycota</taxon>
        <taxon>Agaricomycotina</taxon>
        <taxon>Agaricomycetes</taxon>
        <taxon>Agaricomycetidae</taxon>
        <taxon>Agaricales</taxon>
        <taxon>Agaricineae</taxon>
        <taxon>Psathyrellaceae</taxon>
        <taxon>Candolleomyces</taxon>
    </lineage>
</organism>
<sequence>MSKISACSPWPDTPPPMRSANAINQARCRAKKKAYVTGLERTIGELEQTIGELQQRNIRQQEEIENLYRALVNAGGGHRRGAPVPDSDTWSRHHHDYKRRNHIKLPIPIPIPILTNPKELSYRVVDNSC</sequence>
<dbReference type="AlphaFoldDB" id="A0A4Q2D3B4"/>
<keyword evidence="1" id="KW-0175">Coiled coil</keyword>
<proteinExistence type="predicted"/>
<accession>A0A4Q2D3B4</accession>
<comment type="caution">
    <text evidence="3">The sequence shown here is derived from an EMBL/GenBank/DDBJ whole genome shotgun (WGS) entry which is preliminary data.</text>
</comment>
<feature type="region of interest" description="Disordered" evidence="2">
    <location>
        <begin position="75"/>
        <end position="94"/>
    </location>
</feature>
<dbReference type="EMBL" id="SDEE01000950">
    <property type="protein sequence ID" value="RXW13322.1"/>
    <property type="molecule type" value="Genomic_DNA"/>
</dbReference>
<evidence type="ECO:0000256" key="2">
    <source>
        <dbReference type="SAM" id="MobiDB-lite"/>
    </source>
</evidence>
<dbReference type="SUPFAM" id="SSF57959">
    <property type="entry name" value="Leucine zipper domain"/>
    <property type="match status" value="1"/>
</dbReference>
<evidence type="ECO:0000313" key="3">
    <source>
        <dbReference type="EMBL" id="RXW13322.1"/>
    </source>
</evidence>
<dbReference type="GO" id="GO:0003700">
    <property type="term" value="F:DNA-binding transcription factor activity"/>
    <property type="evidence" value="ECO:0007669"/>
    <property type="project" value="InterPro"/>
</dbReference>
<keyword evidence="4" id="KW-1185">Reference proteome</keyword>
<protein>
    <recommendedName>
        <fullName evidence="5">BZIP domain-containing protein</fullName>
    </recommendedName>
</protein>
<evidence type="ECO:0008006" key="5">
    <source>
        <dbReference type="Google" id="ProtNLM"/>
    </source>
</evidence>
<gene>
    <name evidence="3" type="ORF">EST38_g12531</name>
</gene>
<dbReference type="InterPro" id="IPR046347">
    <property type="entry name" value="bZIP_sf"/>
</dbReference>
<evidence type="ECO:0000313" key="4">
    <source>
        <dbReference type="Proteomes" id="UP000290288"/>
    </source>
</evidence>
<reference evidence="3 4" key="1">
    <citation type="submission" date="2019-01" db="EMBL/GenBank/DDBJ databases">
        <title>Draft genome sequence of Psathyrella aberdarensis IHI B618.</title>
        <authorList>
            <person name="Buettner E."/>
            <person name="Kellner H."/>
        </authorList>
    </citation>
    <scope>NUCLEOTIDE SEQUENCE [LARGE SCALE GENOMIC DNA]</scope>
    <source>
        <strain evidence="3 4">IHI B618</strain>
    </source>
</reference>
<feature type="coiled-coil region" evidence="1">
    <location>
        <begin position="36"/>
        <end position="70"/>
    </location>
</feature>